<dbReference type="RefSeq" id="WP_269308948.1">
    <property type="nucleotide sequence ID" value="NZ_CP098242.1"/>
</dbReference>
<feature type="region of interest" description="Disordered" evidence="1">
    <location>
        <begin position="72"/>
        <end position="105"/>
    </location>
</feature>
<accession>A0A9E9P2J2</accession>
<dbReference type="InterPro" id="IPR021973">
    <property type="entry name" value="SprA-related"/>
</dbReference>
<dbReference type="Proteomes" id="UP001156215">
    <property type="component" value="Chromosome"/>
</dbReference>
<feature type="region of interest" description="Disordered" evidence="1">
    <location>
        <begin position="291"/>
        <end position="349"/>
    </location>
</feature>
<organism evidence="2 3">
    <name type="scientific">Oxalobacter vibrioformis</name>
    <dbReference type="NCBI Taxonomy" id="933080"/>
    <lineage>
        <taxon>Bacteria</taxon>
        <taxon>Pseudomonadati</taxon>
        <taxon>Pseudomonadota</taxon>
        <taxon>Betaproteobacteria</taxon>
        <taxon>Burkholderiales</taxon>
        <taxon>Oxalobacteraceae</taxon>
        <taxon>Oxalobacter</taxon>
    </lineage>
</organism>
<feature type="compositionally biased region" description="Basic and acidic residues" evidence="1">
    <location>
        <begin position="157"/>
        <end position="183"/>
    </location>
</feature>
<feature type="compositionally biased region" description="Basic and acidic residues" evidence="1">
    <location>
        <begin position="24"/>
        <end position="34"/>
    </location>
</feature>
<evidence type="ECO:0000313" key="3">
    <source>
        <dbReference type="Proteomes" id="UP001156215"/>
    </source>
</evidence>
<dbReference type="EMBL" id="CP098242">
    <property type="protein sequence ID" value="WAW09944.1"/>
    <property type="molecule type" value="Genomic_DNA"/>
</dbReference>
<feature type="region of interest" description="Disordered" evidence="1">
    <location>
        <begin position="1"/>
        <end position="46"/>
    </location>
</feature>
<evidence type="ECO:0008006" key="4">
    <source>
        <dbReference type="Google" id="ProtNLM"/>
    </source>
</evidence>
<dbReference type="AlphaFoldDB" id="A0A9E9P2J2"/>
<feature type="compositionally biased region" description="Low complexity" evidence="1">
    <location>
        <begin position="338"/>
        <end position="349"/>
    </location>
</feature>
<dbReference type="KEGG" id="ovb:NB640_12090"/>
<evidence type="ECO:0000313" key="2">
    <source>
        <dbReference type="EMBL" id="WAW09944.1"/>
    </source>
</evidence>
<feature type="region of interest" description="Disordered" evidence="1">
    <location>
        <begin position="128"/>
        <end position="184"/>
    </location>
</feature>
<keyword evidence="3" id="KW-1185">Reference proteome</keyword>
<gene>
    <name evidence="2" type="ORF">NB640_12090</name>
</gene>
<name>A0A9E9P2J2_9BURK</name>
<reference evidence="2" key="1">
    <citation type="journal article" date="2022" name="Front. Microbiol.">
        <title>New perspectives on an old grouping: The genomic and phenotypic variability of Oxalobacter formigenes and the implications for calcium oxalate stone prevention.</title>
        <authorList>
            <person name="Chmiel J.A."/>
            <person name="Carr C."/>
            <person name="Stuivenberg G.A."/>
            <person name="Venema R."/>
            <person name="Chanyi R.M."/>
            <person name="Al K.F."/>
            <person name="Giguere D."/>
            <person name="Say H."/>
            <person name="Akouris P.P."/>
            <person name="Dominguez Romero S.A."/>
            <person name="Kwong A."/>
            <person name="Tai V."/>
            <person name="Koval S.F."/>
            <person name="Razvi H."/>
            <person name="Bjazevic J."/>
            <person name="Burton J.P."/>
        </authorList>
    </citation>
    <scope>NUCLEOTIDE SEQUENCE</scope>
    <source>
        <strain evidence="2">WoOx3</strain>
    </source>
</reference>
<protein>
    <recommendedName>
        <fullName evidence="4">SprA-related family protein</fullName>
    </recommendedName>
</protein>
<dbReference type="Pfam" id="PF12118">
    <property type="entry name" value="SprA-related"/>
    <property type="match status" value="1"/>
</dbReference>
<proteinExistence type="predicted"/>
<feature type="compositionally biased region" description="Basic and acidic residues" evidence="1">
    <location>
        <begin position="291"/>
        <end position="314"/>
    </location>
</feature>
<feature type="compositionally biased region" description="Polar residues" evidence="1">
    <location>
        <begin position="1"/>
        <end position="17"/>
    </location>
</feature>
<sequence length="370" mass="38405">MRIDSSHTSAMLQSAFGQQGARVAENRKIEEEKPPSQCSDQKSRRKIKSVEIMLSTGTAATQEALTYSRAVRAPTGPGTVGMGHTHATDPGTKAPVMGTTSAEEENPALQGMPFAKAEDEVILPGQAAESDAAADKPEIVLPGQTKKSDAAAADEAGQAKDAEKTGTDKTGDAEKAPADDPSIKNEISQLKQREQEVIAHEAAHKAVGGQYASAATYTYTTGPDDQRYIDGGEVSIRTPSTNDPEEALRMAELVKRAALAPANPSSQDLSVAAGATQKATTARAEISKLAREEAAEKRTAAQAEKSEKAEETRFGKTGATSSGSTDDKKSSGIDLSGAAAARGQKAADAYASLSTIHQNSGSSGKLHAIG</sequence>
<evidence type="ECO:0000256" key="1">
    <source>
        <dbReference type="SAM" id="MobiDB-lite"/>
    </source>
</evidence>